<dbReference type="AlphaFoldDB" id="A0A4Y2B215"/>
<sequence length="89" mass="9784">MVVKLLIVCGKAYKQNYPAHGCLLDSYPCSEAAQRQLCPNAGVPTGATINPSKLSIFLLVSKTPLRPSQPERVCGRRRAKWEPKMSPCL</sequence>
<name>A0A4Y2B215_ARAVE</name>
<keyword evidence="2" id="KW-1185">Reference proteome</keyword>
<protein>
    <submittedName>
        <fullName evidence="1">Uncharacterized protein</fullName>
    </submittedName>
</protein>
<reference evidence="1 2" key="1">
    <citation type="journal article" date="2019" name="Sci. Rep.">
        <title>Orb-weaving spider Araneus ventricosus genome elucidates the spidroin gene catalogue.</title>
        <authorList>
            <person name="Kono N."/>
            <person name="Nakamura H."/>
            <person name="Ohtoshi R."/>
            <person name="Moran D.A.P."/>
            <person name="Shinohara A."/>
            <person name="Yoshida Y."/>
            <person name="Fujiwara M."/>
            <person name="Mori M."/>
            <person name="Tomita M."/>
            <person name="Arakawa K."/>
        </authorList>
    </citation>
    <scope>NUCLEOTIDE SEQUENCE [LARGE SCALE GENOMIC DNA]</scope>
</reference>
<comment type="caution">
    <text evidence="1">The sequence shown here is derived from an EMBL/GenBank/DDBJ whole genome shotgun (WGS) entry which is preliminary data.</text>
</comment>
<gene>
    <name evidence="1" type="ORF">AVEN_164545_1</name>
</gene>
<dbReference type="EMBL" id="BGPR01000048">
    <property type="protein sequence ID" value="GBL86371.1"/>
    <property type="molecule type" value="Genomic_DNA"/>
</dbReference>
<dbReference type="Proteomes" id="UP000499080">
    <property type="component" value="Unassembled WGS sequence"/>
</dbReference>
<evidence type="ECO:0000313" key="1">
    <source>
        <dbReference type="EMBL" id="GBL86371.1"/>
    </source>
</evidence>
<organism evidence="1 2">
    <name type="scientific">Araneus ventricosus</name>
    <name type="common">Orbweaver spider</name>
    <name type="synonym">Epeira ventricosa</name>
    <dbReference type="NCBI Taxonomy" id="182803"/>
    <lineage>
        <taxon>Eukaryota</taxon>
        <taxon>Metazoa</taxon>
        <taxon>Ecdysozoa</taxon>
        <taxon>Arthropoda</taxon>
        <taxon>Chelicerata</taxon>
        <taxon>Arachnida</taxon>
        <taxon>Araneae</taxon>
        <taxon>Araneomorphae</taxon>
        <taxon>Entelegynae</taxon>
        <taxon>Araneoidea</taxon>
        <taxon>Araneidae</taxon>
        <taxon>Araneus</taxon>
    </lineage>
</organism>
<proteinExistence type="predicted"/>
<accession>A0A4Y2B215</accession>
<evidence type="ECO:0000313" key="2">
    <source>
        <dbReference type="Proteomes" id="UP000499080"/>
    </source>
</evidence>